<dbReference type="InterPro" id="IPR025375">
    <property type="entry name" value="DUF4365"/>
</dbReference>
<dbReference type="Pfam" id="PF20698">
    <property type="entry name" value="PIN-TPR-GreABC"/>
    <property type="match status" value="1"/>
</dbReference>
<comment type="caution">
    <text evidence="4">The sequence shown here is derived from an EMBL/GenBank/DDBJ whole genome shotgun (WGS) entry which is preliminary data.</text>
</comment>
<feature type="region of interest" description="Disordered" evidence="1">
    <location>
        <begin position="756"/>
        <end position="778"/>
    </location>
</feature>
<reference evidence="4 5" key="1">
    <citation type="submission" date="2020-08" db="EMBL/GenBank/DDBJ databases">
        <title>The Agave Microbiome: Exploring the role of microbial communities in plant adaptations to desert environments.</title>
        <authorList>
            <person name="Partida-Martinez L.P."/>
        </authorList>
    </citation>
    <scope>NUCLEOTIDE SEQUENCE [LARGE SCALE GENOMIC DNA]</scope>
    <source>
        <strain evidence="4 5">RAS26</strain>
    </source>
</reference>
<dbReference type="SUPFAM" id="SSF48452">
    <property type="entry name" value="TPR-like"/>
    <property type="match status" value="1"/>
</dbReference>
<proteinExistence type="predicted"/>
<evidence type="ECO:0000256" key="1">
    <source>
        <dbReference type="SAM" id="MobiDB-lite"/>
    </source>
</evidence>
<dbReference type="InterPro" id="IPR048987">
    <property type="entry name" value="PIN-TPR-GreABC"/>
</dbReference>
<gene>
    <name evidence="4" type="ORF">FHR80_002939</name>
</gene>
<dbReference type="AlphaFoldDB" id="A0A7W4YCY5"/>
<evidence type="ECO:0000313" key="4">
    <source>
        <dbReference type="EMBL" id="MBB2924011.1"/>
    </source>
</evidence>
<dbReference type="RefSeq" id="WP_183296812.1">
    <property type="nucleotide sequence ID" value="NZ_JACHVX010000004.1"/>
</dbReference>
<dbReference type="EMBL" id="JACHVX010000004">
    <property type="protein sequence ID" value="MBB2924011.1"/>
    <property type="molecule type" value="Genomic_DNA"/>
</dbReference>
<feature type="domain" description="PIN" evidence="3">
    <location>
        <begin position="897"/>
        <end position="1035"/>
    </location>
</feature>
<evidence type="ECO:0000313" key="5">
    <source>
        <dbReference type="Proteomes" id="UP000518206"/>
    </source>
</evidence>
<dbReference type="Gene3D" id="1.25.40.10">
    <property type="entry name" value="Tetratricopeptide repeat domain"/>
    <property type="match status" value="1"/>
</dbReference>
<protein>
    <submittedName>
        <fullName evidence="4">Tetratricopeptide (TPR) repeat protein</fullName>
    </submittedName>
</protein>
<dbReference type="Pfam" id="PF14280">
    <property type="entry name" value="DUF4365"/>
    <property type="match status" value="1"/>
</dbReference>
<reference evidence="4 5" key="2">
    <citation type="submission" date="2020-08" db="EMBL/GenBank/DDBJ databases">
        <authorList>
            <person name="Partida-Martinez L."/>
            <person name="Huntemann M."/>
            <person name="Clum A."/>
            <person name="Wang J."/>
            <person name="Palaniappan K."/>
            <person name="Ritter S."/>
            <person name="Chen I.-M."/>
            <person name="Stamatis D."/>
            <person name="Reddy T."/>
            <person name="O'Malley R."/>
            <person name="Daum C."/>
            <person name="Shapiro N."/>
            <person name="Ivanova N."/>
            <person name="Kyrpides N."/>
            <person name="Woyke T."/>
        </authorList>
    </citation>
    <scope>NUCLEOTIDE SEQUENCE [LARGE SCALE GENOMIC DNA]</scope>
    <source>
        <strain evidence="4 5">RAS26</strain>
    </source>
</reference>
<dbReference type="InterPro" id="IPR011990">
    <property type="entry name" value="TPR-like_helical_dom_sf"/>
</dbReference>
<organism evidence="4 5">
    <name type="scientific">Cellulomonas cellasea</name>
    <dbReference type="NCBI Taxonomy" id="43670"/>
    <lineage>
        <taxon>Bacteria</taxon>
        <taxon>Bacillati</taxon>
        <taxon>Actinomycetota</taxon>
        <taxon>Actinomycetes</taxon>
        <taxon>Micrococcales</taxon>
        <taxon>Cellulomonadaceae</taxon>
        <taxon>Cellulomonas</taxon>
    </lineage>
</organism>
<feature type="domain" description="DUF4365" evidence="2">
    <location>
        <begin position="7"/>
        <end position="134"/>
    </location>
</feature>
<dbReference type="Proteomes" id="UP000518206">
    <property type="component" value="Unassembled WGS sequence"/>
</dbReference>
<accession>A0A7W4YCY5</accession>
<name>A0A7W4YCY5_9CELL</name>
<sequence>MTELQNRLGASILGAIVADDLGWLFREQHVSDQGIDAHVEVAENESGTGRLVALQIKSGKSWFREKIPGGWVFRLTDRERRLWLGHALPVIVVLVDTKTKTAYWERITATTVVSTGKRYKILVPDRQTVSEAAVEWNHIASGIELRALERYELNLTYLPPSARKPIEEHFATSKLDVSVLAMHLAQGRSNPVGTLQGLLATEPGWITRHGAWSWQAVAAYAAEHGALRESAEAFLRAAKFNPQGAGRLTAAAALNCMPISARESRKLLATAKELGGAQLLVAVGEALLDHPEGDAGPRRIDPALLEDTEEVRASEMINKFLADQAVRANRLPAAIEYAEKALIASPESTDAMTIYARALGIRGSTTDRQQDDLSRAEDLYKQAIEQRRKWAGPTQELLIDLAKPLALRGRFSEMLEWYLPPPTGLATVDEARNAKLLRYALMAARFASRSELVEVIAEQMGDDPHDQVARYRAGLLDLSNEEAETLWRTELARAHQQQDFEAMVHAVTSLATLGIDESSHLSDAVAAHIVPPEMQQLASALATAVVNADEGIPQLRALARTNASAAEYLIVALKRSGHPEAAIQASRAAYDAFRAPYFLIMRAELSIATGDDQAEAAATQAIQGTDEFPADRERLSSFLADRAVSRGDWAQAEAVMTAATRMSAQPLTKTVWNLIEVQLGAGHTVRALETIRRFRPLVRDADEARCWLRTMIHTDWDAALTSEALSLGTRFSDQPELATAFFGHVITATRGISDAGLAEDSDVTEPDGATTPSLPGELQLPAVPGDLHRQAFEMLGRLVAQHGEATGVRIISGEPDELVSQISEIVRSQAALPLDELLEKIARGHVPAGLLSSTRRRSYAQLLVQHASGPLVGSSMNDEEHQDEIAAAAEAVGLEVVVETSALLVASRISAGKELRSQFLSLITPPVARRDIGQAGMDLRTLAASPGTVGWDARRQVPAFYELTAAEYAEWQQRIHGLETVAGETLVRGAAGVSRFPELKSPMDLAPWLVPIDLASQENLALWSDDLAVRRIARSVGVRSFGTMALLDHLANTRIAAAHNDIDVERAISMLHTAVRELVSEQVVDVPASLDDVLAQAASDSWLPRSAALVVSRPAWWSWRKEPLEELVLLYRSVEAHRPESLPDWQFAVMLGLGRGQSDPSQASLILAVVALLGTVAEPSVPDVVDGCLRARDVAERLNLPDPATQLPFARELLLQDGHVRSAELIEQALRELA</sequence>
<evidence type="ECO:0000259" key="3">
    <source>
        <dbReference type="Pfam" id="PF20698"/>
    </source>
</evidence>
<evidence type="ECO:0000259" key="2">
    <source>
        <dbReference type="Pfam" id="PF14280"/>
    </source>
</evidence>